<name>D7EI50_TRICA</name>
<sequence>MKYNIGKRIVLEFSTWNSSAYVRNPRLVHLSSNKCASLPLFILKLSAFLESFAGGRDDYYLFSNGELADGRETKEGKALDPTYPHCLSSKF</sequence>
<dbReference type="InParanoid" id="D7EI50"/>
<dbReference type="Proteomes" id="UP000007266">
    <property type="component" value="Linkage group 10"/>
</dbReference>
<reference evidence="1 2" key="2">
    <citation type="journal article" date="2010" name="Nucleic Acids Res.">
        <title>BeetleBase in 2010: revisions to provide comprehensive genomic information for Tribolium castaneum.</title>
        <authorList>
            <person name="Kim H.S."/>
            <person name="Murphy T."/>
            <person name="Xia J."/>
            <person name="Caragea D."/>
            <person name="Park Y."/>
            <person name="Beeman R.W."/>
            <person name="Lorenzen M.D."/>
            <person name="Butcher S."/>
            <person name="Manak J.R."/>
            <person name="Brown S.J."/>
        </authorList>
    </citation>
    <scope>GENOME REANNOTATION</scope>
    <source>
        <strain evidence="1 2">Georgia GA2</strain>
    </source>
</reference>
<dbReference type="EMBL" id="KQ971379">
    <property type="protein sequence ID" value="EFA13262.1"/>
    <property type="molecule type" value="Genomic_DNA"/>
</dbReference>
<evidence type="ECO:0000313" key="1">
    <source>
        <dbReference type="EMBL" id="EFA13262.1"/>
    </source>
</evidence>
<protein>
    <submittedName>
        <fullName evidence="1">Uncharacterized protein</fullName>
    </submittedName>
</protein>
<dbReference type="AlphaFoldDB" id="D7EI50"/>
<reference evidence="1 2" key="1">
    <citation type="journal article" date="2008" name="Nature">
        <title>The genome of the model beetle and pest Tribolium castaneum.</title>
        <authorList>
            <consortium name="Tribolium Genome Sequencing Consortium"/>
            <person name="Richards S."/>
            <person name="Gibbs R.A."/>
            <person name="Weinstock G.M."/>
            <person name="Brown S.J."/>
            <person name="Denell R."/>
            <person name="Beeman R.W."/>
            <person name="Gibbs R."/>
            <person name="Beeman R.W."/>
            <person name="Brown S.J."/>
            <person name="Bucher G."/>
            <person name="Friedrich M."/>
            <person name="Grimmelikhuijzen C.J."/>
            <person name="Klingler M."/>
            <person name="Lorenzen M."/>
            <person name="Richards S."/>
            <person name="Roth S."/>
            <person name="Schroder R."/>
            <person name="Tautz D."/>
            <person name="Zdobnov E.M."/>
            <person name="Muzny D."/>
            <person name="Gibbs R.A."/>
            <person name="Weinstock G.M."/>
            <person name="Attaway T."/>
            <person name="Bell S."/>
            <person name="Buhay C.J."/>
            <person name="Chandrabose M.N."/>
            <person name="Chavez D."/>
            <person name="Clerk-Blankenburg K.P."/>
            <person name="Cree A."/>
            <person name="Dao M."/>
            <person name="Davis C."/>
            <person name="Chacko J."/>
            <person name="Dinh H."/>
            <person name="Dugan-Rocha S."/>
            <person name="Fowler G."/>
            <person name="Garner T.T."/>
            <person name="Garnes J."/>
            <person name="Gnirke A."/>
            <person name="Hawes A."/>
            <person name="Hernandez J."/>
            <person name="Hines S."/>
            <person name="Holder M."/>
            <person name="Hume J."/>
            <person name="Jhangiani S.N."/>
            <person name="Joshi V."/>
            <person name="Khan Z.M."/>
            <person name="Jackson L."/>
            <person name="Kovar C."/>
            <person name="Kowis A."/>
            <person name="Lee S."/>
            <person name="Lewis L.R."/>
            <person name="Margolis J."/>
            <person name="Morgan M."/>
            <person name="Nazareth L.V."/>
            <person name="Nguyen N."/>
            <person name="Okwuonu G."/>
            <person name="Parker D."/>
            <person name="Richards S."/>
            <person name="Ruiz S.J."/>
            <person name="Santibanez J."/>
            <person name="Savard J."/>
            <person name="Scherer S.E."/>
            <person name="Schneider B."/>
            <person name="Sodergren E."/>
            <person name="Tautz D."/>
            <person name="Vattahil S."/>
            <person name="Villasana D."/>
            <person name="White C.S."/>
            <person name="Wright R."/>
            <person name="Park Y."/>
            <person name="Beeman R.W."/>
            <person name="Lord J."/>
            <person name="Oppert B."/>
            <person name="Lorenzen M."/>
            <person name="Brown S."/>
            <person name="Wang L."/>
            <person name="Savard J."/>
            <person name="Tautz D."/>
            <person name="Richards S."/>
            <person name="Weinstock G."/>
            <person name="Gibbs R.A."/>
            <person name="Liu Y."/>
            <person name="Worley K."/>
            <person name="Weinstock G."/>
            <person name="Elsik C.G."/>
            <person name="Reese J.T."/>
            <person name="Elhaik E."/>
            <person name="Landan G."/>
            <person name="Graur D."/>
            <person name="Arensburger P."/>
            <person name="Atkinson P."/>
            <person name="Beeman R.W."/>
            <person name="Beidler J."/>
            <person name="Brown S.J."/>
            <person name="Demuth J.P."/>
            <person name="Drury D.W."/>
            <person name="Du Y.Z."/>
            <person name="Fujiwara H."/>
            <person name="Lorenzen M."/>
            <person name="Maselli V."/>
            <person name="Osanai M."/>
            <person name="Park Y."/>
            <person name="Robertson H.M."/>
            <person name="Tu Z."/>
            <person name="Wang J.J."/>
            <person name="Wang S."/>
            <person name="Richards S."/>
            <person name="Song H."/>
            <person name="Zhang L."/>
            <person name="Sodergren E."/>
            <person name="Werner D."/>
            <person name="Stanke M."/>
            <person name="Morgenstern B."/>
            <person name="Solovyev V."/>
            <person name="Kosarev P."/>
            <person name="Brown G."/>
            <person name="Chen H.C."/>
            <person name="Ermolaeva O."/>
            <person name="Hlavina W."/>
            <person name="Kapustin Y."/>
            <person name="Kiryutin B."/>
            <person name="Kitts P."/>
            <person name="Maglott D."/>
            <person name="Pruitt K."/>
            <person name="Sapojnikov V."/>
            <person name="Souvorov A."/>
            <person name="Mackey A.J."/>
            <person name="Waterhouse R.M."/>
            <person name="Wyder S."/>
            <person name="Zdobnov E.M."/>
            <person name="Zdobnov E.M."/>
            <person name="Wyder S."/>
            <person name="Kriventseva E.V."/>
            <person name="Kadowaki T."/>
            <person name="Bork P."/>
            <person name="Aranda M."/>
            <person name="Bao R."/>
            <person name="Beermann A."/>
            <person name="Berns N."/>
            <person name="Bolognesi R."/>
            <person name="Bonneton F."/>
            <person name="Bopp D."/>
            <person name="Brown S.J."/>
            <person name="Bucher G."/>
            <person name="Butts T."/>
            <person name="Chaumot A."/>
            <person name="Denell R.E."/>
            <person name="Ferrier D.E."/>
            <person name="Friedrich M."/>
            <person name="Gordon C.M."/>
            <person name="Jindra M."/>
            <person name="Klingler M."/>
            <person name="Lan Q."/>
            <person name="Lattorff H.M."/>
            <person name="Laudet V."/>
            <person name="von Levetsow C."/>
            <person name="Liu Z."/>
            <person name="Lutz R."/>
            <person name="Lynch J.A."/>
            <person name="da Fonseca R.N."/>
            <person name="Posnien N."/>
            <person name="Reuter R."/>
            <person name="Roth S."/>
            <person name="Savard J."/>
            <person name="Schinko J.B."/>
            <person name="Schmitt C."/>
            <person name="Schoppmeier M."/>
            <person name="Schroder R."/>
            <person name="Shippy T.D."/>
            <person name="Simonnet F."/>
            <person name="Marques-Souza H."/>
            <person name="Tautz D."/>
            <person name="Tomoyasu Y."/>
            <person name="Trauner J."/>
            <person name="Van der Zee M."/>
            <person name="Vervoort M."/>
            <person name="Wittkopp N."/>
            <person name="Wimmer E.A."/>
            <person name="Yang X."/>
            <person name="Jones A.K."/>
            <person name="Sattelle D.B."/>
            <person name="Ebert P.R."/>
            <person name="Nelson D."/>
            <person name="Scott J.G."/>
            <person name="Beeman R.W."/>
            <person name="Muthukrishnan S."/>
            <person name="Kramer K.J."/>
            <person name="Arakane Y."/>
            <person name="Beeman R.W."/>
            <person name="Zhu Q."/>
            <person name="Hogenkamp D."/>
            <person name="Dixit R."/>
            <person name="Oppert B."/>
            <person name="Jiang H."/>
            <person name="Zou Z."/>
            <person name="Marshall J."/>
            <person name="Elpidina E."/>
            <person name="Vinokurov K."/>
            <person name="Oppert C."/>
            <person name="Zou Z."/>
            <person name="Evans J."/>
            <person name="Lu Z."/>
            <person name="Zhao P."/>
            <person name="Sumathipala N."/>
            <person name="Altincicek B."/>
            <person name="Vilcinskas A."/>
            <person name="Williams M."/>
            <person name="Hultmark D."/>
            <person name="Hetru C."/>
            <person name="Jiang H."/>
            <person name="Grimmelikhuijzen C.J."/>
            <person name="Hauser F."/>
            <person name="Cazzamali G."/>
            <person name="Williamson M."/>
            <person name="Park Y."/>
            <person name="Li B."/>
            <person name="Tanaka Y."/>
            <person name="Predel R."/>
            <person name="Neupert S."/>
            <person name="Schachtner J."/>
            <person name="Verleyen P."/>
            <person name="Raible F."/>
            <person name="Bork P."/>
            <person name="Friedrich M."/>
            <person name="Walden K.K."/>
            <person name="Robertson H.M."/>
            <person name="Angeli S."/>
            <person name="Foret S."/>
            <person name="Bucher G."/>
            <person name="Schuetz S."/>
            <person name="Maleszka R."/>
            <person name="Wimmer E.A."/>
            <person name="Beeman R.W."/>
            <person name="Lorenzen M."/>
            <person name="Tomoyasu Y."/>
            <person name="Miller S.C."/>
            <person name="Grossmann D."/>
            <person name="Bucher G."/>
        </authorList>
    </citation>
    <scope>NUCLEOTIDE SEQUENCE [LARGE SCALE GENOMIC DNA]</scope>
    <source>
        <strain evidence="1 2">Georgia GA2</strain>
    </source>
</reference>
<organism evidence="1 2">
    <name type="scientific">Tribolium castaneum</name>
    <name type="common">Red flour beetle</name>
    <dbReference type="NCBI Taxonomy" id="7070"/>
    <lineage>
        <taxon>Eukaryota</taxon>
        <taxon>Metazoa</taxon>
        <taxon>Ecdysozoa</taxon>
        <taxon>Arthropoda</taxon>
        <taxon>Hexapoda</taxon>
        <taxon>Insecta</taxon>
        <taxon>Pterygota</taxon>
        <taxon>Neoptera</taxon>
        <taxon>Endopterygota</taxon>
        <taxon>Coleoptera</taxon>
        <taxon>Polyphaga</taxon>
        <taxon>Cucujiformia</taxon>
        <taxon>Tenebrionidae</taxon>
        <taxon>Tenebrionidae incertae sedis</taxon>
        <taxon>Tribolium</taxon>
    </lineage>
</organism>
<keyword evidence="2" id="KW-1185">Reference proteome</keyword>
<dbReference type="HOGENOM" id="CLU_2429936_0_0_1"/>
<proteinExistence type="predicted"/>
<evidence type="ECO:0000313" key="2">
    <source>
        <dbReference type="Proteomes" id="UP000007266"/>
    </source>
</evidence>
<accession>D7EI50</accession>
<gene>
    <name evidence="1" type="primary">GLEAN_01532</name>
    <name evidence="1" type="ORF">TcasGA2_TC001532</name>
</gene>